<protein>
    <submittedName>
        <fullName evidence="9">Uncharacterized protein</fullName>
    </submittedName>
</protein>
<dbReference type="InterPro" id="IPR037185">
    <property type="entry name" value="EmrE-like"/>
</dbReference>
<organism evidence="9 10">
    <name type="scientific">Arachis hypogaea</name>
    <name type="common">Peanut</name>
    <dbReference type="NCBI Taxonomy" id="3818"/>
    <lineage>
        <taxon>Eukaryota</taxon>
        <taxon>Viridiplantae</taxon>
        <taxon>Streptophyta</taxon>
        <taxon>Embryophyta</taxon>
        <taxon>Tracheophyta</taxon>
        <taxon>Spermatophyta</taxon>
        <taxon>Magnoliopsida</taxon>
        <taxon>eudicotyledons</taxon>
        <taxon>Gunneridae</taxon>
        <taxon>Pentapetalae</taxon>
        <taxon>rosids</taxon>
        <taxon>fabids</taxon>
        <taxon>Fabales</taxon>
        <taxon>Fabaceae</taxon>
        <taxon>Papilionoideae</taxon>
        <taxon>50 kb inversion clade</taxon>
        <taxon>dalbergioids sensu lato</taxon>
        <taxon>Dalbergieae</taxon>
        <taxon>Pterocarpus clade</taxon>
        <taxon>Arachis</taxon>
    </lineage>
</organism>
<feature type="transmembrane region" description="Helical" evidence="8">
    <location>
        <begin position="46"/>
        <end position="63"/>
    </location>
</feature>
<evidence type="ECO:0000256" key="5">
    <source>
        <dbReference type="ARBA" id="ARBA00022989"/>
    </source>
</evidence>
<evidence type="ECO:0000256" key="6">
    <source>
        <dbReference type="ARBA" id="ARBA00023136"/>
    </source>
</evidence>
<proteinExistence type="inferred from homology"/>
<accession>A0A444ZMZ2</accession>
<keyword evidence="5 8" id="KW-1133">Transmembrane helix</keyword>
<name>A0A444ZMZ2_ARAHY</name>
<dbReference type="PANTHER" id="PTHR31376">
    <property type="entry name" value="OS09G0467300 PROTEIN-RELATED"/>
    <property type="match status" value="1"/>
</dbReference>
<keyword evidence="10" id="KW-1185">Reference proteome</keyword>
<feature type="transmembrane region" description="Helical" evidence="8">
    <location>
        <begin position="83"/>
        <end position="105"/>
    </location>
</feature>
<evidence type="ECO:0000256" key="8">
    <source>
        <dbReference type="SAM" id="Phobius"/>
    </source>
</evidence>
<keyword evidence="4 8" id="KW-0812">Transmembrane</keyword>
<evidence type="ECO:0000313" key="10">
    <source>
        <dbReference type="Proteomes" id="UP000289738"/>
    </source>
</evidence>
<keyword evidence="3" id="KW-0813">Transport</keyword>
<dbReference type="SUPFAM" id="SSF103481">
    <property type="entry name" value="Multidrug resistance efflux transporter EmrE"/>
    <property type="match status" value="1"/>
</dbReference>
<feature type="transmembrane region" description="Helical" evidence="8">
    <location>
        <begin position="146"/>
        <end position="166"/>
    </location>
</feature>
<dbReference type="EMBL" id="SDMP01000014">
    <property type="protein sequence ID" value="RYR15579.1"/>
    <property type="molecule type" value="Genomic_DNA"/>
</dbReference>
<feature type="region of interest" description="Disordered" evidence="7">
    <location>
        <begin position="1"/>
        <end position="24"/>
    </location>
</feature>
<feature type="transmembrane region" description="Helical" evidence="8">
    <location>
        <begin position="210"/>
        <end position="235"/>
    </location>
</feature>
<dbReference type="AlphaFoldDB" id="A0A444ZMZ2"/>
<dbReference type="GO" id="GO:0005345">
    <property type="term" value="F:purine nucleobase transmembrane transporter activity"/>
    <property type="evidence" value="ECO:0007669"/>
    <property type="project" value="UniProtKB-ARBA"/>
</dbReference>
<evidence type="ECO:0000256" key="2">
    <source>
        <dbReference type="ARBA" id="ARBA00006213"/>
    </source>
</evidence>
<dbReference type="STRING" id="3818.A0A444ZMZ2"/>
<dbReference type="Pfam" id="PF16913">
    <property type="entry name" value="PUNUT"/>
    <property type="match status" value="1"/>
</dbReference>
<evidence type="ECO:0000256" key="4">
    <source>
        <dbReference type="ARBA" id="ARBA00022692"/>
    </source>
</evidence>
<evidence type="ECO:0000256" key="3">
    <source>
        <dbReference type="ARBA" id="ARBA00022448"/>
    </source>
</evidence>
<comment type="similarity">
    <text evidence="2">Belongs to the purine permeases (TC 2.A.7.14) family.</text>
</comment>
<feature type="transmembrane region" description="Helical" evidence="8">
    <location>
        <begin position="117"/>
        <end position="140"/>
    </location>
</feature>
<feature type="transmembrane region" description="Helical" evidence="8">
    <location>
        <begin position="490"/>
        <end position="511"/>
    </location>
</feature>
<reference evidence="9 10" key="1">
    <citation type="submission" date="2019-01" db="EMBL/GenBank/DDBJ databases">
        <title>Sequencing of cultivated peanut Arachis hypogaea provides insights into genome evolution and oil improvement.</title>
        <authorList>
            <person name="Chen X."/>
        </authorList>
    </citation>
    <scope>NUCLEOTIDE SEQUENCE [LARGE SCALE GENOMIC DNA]</scope>
    <source>
        <strain evidence="10">cv. Fuhuasheng</strain>
        <tissue evidence="9">Leaves</tissue>
    </source>
</reference>
<evidence type="ECO:0000313" key="9">
    <source>
        <dbReference type="EMBL" id="RYR15579.1"/>
    </source>
</evidence>
<feature type="transmembrane region" description="Helical" evidence="8">
    <location>
        <begin position="173"/>
        <end position="190"/>
    </location>
</feature>
<keyword evidence="6 8" id="KW-0472">Membrane</keyword>
<dbReference type="GO" id="GO:0016020">
    <property type="term" value="C:membrane"/>
    <property type="evidence" value="ECO:0007669"/>
    <property type="project" value="UniProtKB-SubCell"/>
</dbReference>
<dbReference type="Proteomes" id="UP000289738">
    <property type="component" value="Chromosome B04"/>
</dbReference>
<feature type="transmembrane region" description="Helical" evidence="8">
    <location>
        <begin position="338"/>
        <end position="358"/>
    </location>
</feature>
<gene>
    <name evidence="9" type="ORF">Ahy_B04g072411</name>
</gene>
<comment type="caution">
    <text evidence="9">The sequence shown here is derived from an EMBL/GenBank/DDBJ whole genome shotgun (WGS) entry which is preliminary data.</text>
</comment>
<dbReference type="PANTHER" id="PTHR31376:SF10">
    <property type="entry name" value="PURINE PERMEASE 5-RELATED"/>
    <property type="match status" value="1"/>
</dbReference>
<evidence type="ECO:0000256" key="7">
    <source>
        <dbReference type="SAM" id="MobiDB-lite"/>
    </source>
</evidence>
<feature type="transmembrane region" description="Helical" evidence="8">
    <location>
        <begin position="284"/>
        <end position="317"/>
    </location>
</feature>
<comment type="subcellular location">
    <subcellularLocation>
        <location evidence="1">Membrane</location>
        <topology evidence="1">Multi-pass membrane protein</topology>
    </subcellularLocation>
</comment>
<sequence>MPLPSVPLLEPESSMEPESSTPPSSLWDQIFEFTAKARDAYKRRPIPYWILLILGIVAMLVAFPASSILSRVYYDNGGQSKWIISWVSVAGWPLTALILFPTYFVQRISPTPLSLKLALSYIFLGFLSAADNLMYAYAYAYLPASTASLVASSSLVFSALFGYLLVKNQINASIINSIVVITAGLTIIALDSSSDRYPGISDSQYIMGYVWDILGSALHGLIFALSELVFVNLVGRRSFIVVLEQQVMVSLFAFAFTTVGVLLSRDFQGMTSEANNFKGGRAAYYLVIIWGAITFQLGVLGATAVVFLASTVLAGVLNAVRTPITSIAAVILLHDPMSGFKILSLLITVWGFGSFIYGGCVRCAALTCVGRADIACGGCVANMAICDSRHIQHMGRVTAVSTCGGRVVDVSLCDSMREELFECVSGVMEGTANLIVCRNGEIIRNIYEGVRFVCQNLFLFVVSCTIKFMELQNGLCQSMKNSMLRRVNSILYWNSVIVFGSLIQFDIMPIIDEASMQNIFQIHRQTQMSQPQIELYVDFENVEADGIQNNLDIEDDRAAVYEGMNSDSEEDFEATYEADDKDEDDDVGVEAAVENVVVHSLVSQPMDVSSFMRNLDLDVMHAPEFSEYANIVVVAIRSYTISRGSESTTMCVSLSHRRSMQNARRLGIGAIGLSKPT</sequence>
<dbReference type="GO" id="GO:0015211">
    <property type="term" value="F:purine nucleoside transmembrane transporter activity"/>
    <property type="evidence" value="ECO:0007669"/>
    <property type="project" value="InterPro"/>
</dbReference>
<feature type="transmembrane region" description="Helical" evidence="8">
    <location>
        <begin position="247"/>
        <end position="264"/>
    </location>
</feature>
<dbReference type="InterPro" id="IPR030182">
    <property type="entry name" value="PUP_plant"/>
</dbReference>
<evidence type="ECO:0000256" key="1">
    <source>
        <dbReference type="ARBA" id="ARBA00004141"/>
    </source>
</evidence>